<dbReference type="Pfam" id="PF07426">
    <property type="entry name" value="Dynactin_p22"/>
    <property type="match status" value="1"/>
</dbReference>
<dbReference type="OrthoDB" id="16729at2759"/>
<dbReference type="GO" id="GO:0005869">
    <property type="term" value="C:dynactin complex"/>
    <property type="evidence" value="ECO:0007669"/>
    <property type="project" value="InterPro"/>
</dbReference>
<dbReference type="GO" id="GO:0061640">
    <property type="term" value="P:cytoskeleton-dependent cytokinesis"/>
    <property type="evidence" value="ECO:0007669"/>
    <property type="project" value="InterPro"/>
</dbReference>
<dbReference type="PANTHER" id="PTHR28360">
    <property type="entry name" value="DYNACTIN SUBUNIT 3"/>
    <property type="match status" value="1"/>
</dbReference>
<keyword evidence="2" id="KW-1185">Reference proteome</keyword>
<evidence type="ECO:0000313" key="2">
    <source>
        <dbReference type="Proteomes" id="UP000691718"/>
    </source>
</evidence>
<gene>
    <name evidence="1" type="ORF">PAPOLLO_LOCUS20801</name>
</gene>
<evidence type="ECO:0000313" key="1">
    <source>
        <dbReference type="EMBL" id="CAG5036368.1"/>
    </source>
</evidence>
<dbReference type="InterPro" id="IPR009991">
    <property type="entry name" value="DCTN3"/>
</dbReference>
<comment type="caution">
    <text evidence="1">The sequence shown here is derived from an EMBL/GenBank/DDBJ whole genome shotgun (WGS) entry which is preliminary data.</text>
</comment>
<dbReference type="PANTHER" id="PTHR28360:SF1">
    <property type="entry name" value="DYNACTIN SUBUNIT 3"/>
    <property type="match status" value="1"/>
</dbReference>
<reference evidence="1" key="1">
    <citation type="submission" date="2021-04" db="EMBL/GenBank/DDBJ databases">
        <authorList>
            <person name="Tunstrom K."/>
        </authorList>
    </citation>
    <scope>NUCLEOTIDE SEQUENCE</scope>
</reference>
<name>A0A8S3XSC4_PARAO</name>
<dbReference type="Proteomes" id="UP000691718">
    <property type="component" value="Unassembled WGS sequence"/>
</dbReference>
<dbReference type="AlphaFoldDB" id="A0A8S3XSC4"/>
<organism evidence="1 2">
    <name type="scientific">Parnassius apollo</name>
    <name type="common">Apollo butterfly</name>
    <name type="synonym">Papilio apollo</name>
    <dbReference type="NCBI Taxonomy" id="110799"/>
    <lineage>
        <taxon>Eukaryota</taxon>
        <taxon>Metazoa</taxon>
        <taxon>Ecdysozoa</taxon>
        <taxon>Arthropoda</taxon>
        <taxon>Hexapoda</taxon>
        <taxon>Insecta</taxon>
        <taxon>Pterygota</taxon>
        <taxon>Neoptera</taxon>
        <taxon>Endopterygota</taxon>
        <taxon>Lepidoptera</taxon>
        <taxon>Glossata</taxon>
        <taxon>Ditrysia</taxon>
        <taxon>Papilionoidea</taxon>
        <taxon>Papilionidae</taxon>
        <taxon>Parnassiinae</taxon>
        <taxon>Parnassini</taxon>
        <taxon>Parnassius</taxon>
        <taxon>Parnassius</taxon>
    </lineage>
</organism>
<proteinExistence type="predicted"/>
<dbReference type="EMBL" id="CAJQZP010001288">
    <property type="protein sequence ID" value="CAG5036368.1"/>
    <property type="molecule type" value="Genomic_DNA"/>
</dbReference>
<accession>A0A8S3XSC4</accession>
<sequence>MDPIAILQNRIEQLEAKLGLALNNPADGQQEDSATANLLNAAQSINNATAGHEKLSESMQRATELNNYTDPNFVENMQQNNMNIQEVLAAEPIIKHHCQCMHRCKQAAPVLESEAIQQVPQLQKTVDKMHAAATEVKAEADSVSHGIQELAETCGTAASKASEQLAEVAQKVEQVENKMYPKRRNGLD</sequence>
<protein>
    <submittedName>
        <fullName evidence="1">(apollo) hypothetical protein</fullName>
    </submittedName>
</protein>